<evidence type="ECO:0000313" key="1">
    <source>
        <dbReference type="EMBL" id="CAE4584030.1"/>
    </source>
</evidence>
<organism evidence="2">
    <name type="scientific">Alexandrium monilatum</name>
    <dbReference type="NCBI Taxonomy" id="311494"/>
    <lineage>
        <taxon>Eukaryota</taxon>
        <taxon>Sar</taxon>
        <taxon>Alveolata</taxon>
        <taxon>Dinophyceae</taxon>
        <taxon>Gonyaulacales</taxon>
        <taxon>Pyrocystaceae</taxon>
        <taxon>Alexandrium</taxon>
    </lineage>
</organism>
<proteinExistence type="predicted"/>
<gene>
    <name evidence="1" type="ORF">AMON00008_LOCUS20655</name>
    <name evidence="2" type="ORF">AMON00008_LOCUS20656</name>
</gene>
<dbReference type="EMBL" id="HBNR01030287">
    <property type="protein sequence ID" value="CAE4584030.1"/>
    <property type="molecule type" value="Transcribed_RNA"/>
</dbReference>
<dbReference type="EMBL" id="HBNR01030288">
    <property type="protein sequence ID" value="CAE4584031.1"/>
    <property type="molecule type" value="Transcribed_RNA"/>
</dbReference>
<name>A0A6T0Z0U0_9DINO</name>
<evidence type="ECO:0000313" key="2">
    <source>
        <dbReference type="EMBL" id="CAE4584031.1"/>
    </source>
</evidence>
<protein>
    <recommendedName>
        <fullName evidence="3">Inosine/uridine-preferring nucleoside hydrolase domain-containing protein</fullName>
    </recommendedName>
</protein>
<accession>A0A6T0Z0U0</accession>
<dbReference type="AlphaFoldDB" id="A0A6T0Z0U0"/>
<reference evidence="2" key="1">
    <citation type="submission" date="2021-01" db="EMBL/GenBank/DDBJ databases">
        <authorList>
            <person name="Corre E."/>
            <person name="Pelletier E."/>
            <person name="Niang G."/>
            <person name="Scheremetjew M."/>
            <person name="Finn R."/>
            <person name="Kale V."/>
            <person name="Holt S."/>
            <person name="Cochrane G."/>
            <person name="Meng A."/>
            <person name="Brown T."/>
            <person name="Cohen L."/>
        </authorList>
    </citation>
    <scope>NUCLEOTIDE SEQUENCE</scope>
    <source>
        <strain evidence="2">CCMP3105</strain>
    </source>
</reference>
<evidence type="ECO:0008006" key="3">
    <source>
        <dbReference type="Google" id="ProtNLM"/>
    </source>
</evidence>
<sequence length="462" mass="50265">MASRASDAAGSKSNLHTCTIERVIASIKEDGGLVDSFKQQGVPLPPRRKRAEPGLVLLIYTDLEADDIVATTCLLQNVGPTPPVVVLTCDMNDKDCGDIFVKKLTMATAAMGAEFEEELLVVGGEGLPPPPKRFSLQRCPMEVAAERALDRATAGKGLPLLIVTLAPGRGNIAKLGAALKKDARWEAVANRTRISLYSGSFNIRGTTQGDADALAAMVQSAGCVLEDNAHFIWTRNDVLPELRDMPSLMPDMATMLARQNPYLLAAWQIFGVEFYAHLIGPTHKKLWAKGETLTDEEKAVFDEASALYRAGDVEGYCRRILQHESMFKKVTHFKRGTIRCFATGTLDGPLCDCLVFLTRWVEKHAPELITFEKEGAWDVDFEKGFTGIKEEGGLCRALQPMLVDQPPREAARTLADAVLDTLSAAVACGDGRTASAPPKARKCLAKICDLVCRRQPAPSRGR</sequence>